<evidence type="ECO:0000256" key="3">
    <source>
        <dbReference type="ARBA" id="ARBA00023163"/>
    </source>
</evidence>
<comment type="caution">
    <text evidence="6">The sequence shown here is derived from an EMBL/GenBank/DDBJ whole genome shotgun (WGS) entry which is preliminary data.</text>
</comment>
<keyword evidence="3" id="KW-0804">Transcription</keyword>
<dbReference type="InterPro" id="IPR011711">
    <property type="entry name" value="GntR_C"/>
</dbReference>
<dbReference type="InterPro" id="IPR036390">
    <property type="entry name" value="WH_DNA-bd_sf"/>
</dbReference>
<dbReference type="PANTHER" id="PTHR43537">
    <property type="entry name" value="TRANSCRIPTIONAL REGULATOR, GNTR FAMILY"/>
    <property type="match status" value="1"/>
</dbReference>
<dbReference type="Pfam" id="PF00392">
    <property type="entry name" value="GntR"/>
    <property type="match status" value="1"/>
</dbReference>
<dbReference type="SMART" id="SM00895">
    <property type="entry name" value="FCD"/>
    <property type="match status" value="1"/>
</dbReference>
<reference evidence="6 7" key="1">
    <citation type="submission" date="2018-03" db="EMBL/GenBank/DDBJ databases">
        <title>Comparative analysis of microorganisms from saline springs in Andes Mountain Range, Colombia.</title>
        <authorList>
            <person name="Rubin E."/>
        </authorList>
    </citation>
    <scope>NUCLEOTIDE SEQUENCE [LARGE SCALE GENOMIC DNA]</scope>
    <source>
        <strain evidence="6 7">USBA 854</strain>
    </source>
</reference>
<dbReference type="Proteomes" id="UP000239896">
    <property type="component" value="Unassembled WGS sequence"/>
</dbReference>
<dbReference type="SMART" id="SM00345">
    <property type="entry name" value="HTH_GNTR"/>
    <property type="match status" value="1"/>
</dbReference>
<evidence type="ECO:0000313" key="6">
    <source>
        <dbReference type="EMBL" id="PRY70684.1"/>
    </source>
</evidence>
<dbReference type="SUPFAM" id="SSF46785">
    <property type="entry name" value="Winged helix' DNA-binding domain"/>
    <property type="match status" value="1"/>
</dbReference>
<gene>
    <name evidence="6" type="ORF">BCL64_11250</name>
</gene>
<dbReference type="PROSITE" id="PS50949">
    <property type="entry name" value="HTH_GNTR"/>
    <property type="match status" value="1"/>
</dbReference>
<dbReference type="Gene3D" id="1.10.10.10">
    <property type="entry name" value="Winged helix-like DNA-binding domain superfamily/Winged helix DNA-binding domain"/>
    <property type="match status" value="1"/>
</dbReference>
<dbReference type="Pfam" id="PF07729">
    <property type="entry name" value="FCD"/>
    <property type="match status" value="1"/>
</dbReference>
<dbReference type="EMBL" id="PVTM01000012">
    <property type="protein sequence ID" value="PRY70684.1"/>
    <property type="molecule type" value="Genomic_DNA"/>
</dbReference>
<dbReference type="AlphaFoldDB" id="A0A2T0VKF4"/>
<dbReference type="InterPro" id="IPR036388">
    <property type="entry name" value="WH-like_DNA-bd_sf"/>
</dbReference>
<evidence type="ECO:0000313" key="7">
    <source>
        <dbReference type="Proteomes" id="UP000239896"/>
    </source>
</evidence>
<dbReference type="InterPro" id="IPR000524">
    <property type="entry name" value="Tscrpt_reg_HTH_GntR"/>
</dbReference>
<protein>
    <submittedName>
        <fullName evidence="6">DNA-binding GntR family transcriptional regulator</fullName>
    </submittedName>
</protein>
<dbReference type="PANTHER" id="PTHR43537:SF20">
    <property type="entry name" value="HTH-TYPE TRANSCRIPTIONAL REPRESSOR GLAR"/>
    <property type="match status" value="1"/>
</dbReference>
<keyword evidence="1" id="KW-0805">Transcription regulation</keyword>
<dbReference type="Gene3D" id="1.20.120.530">
    <property type="entry name" value="GntR ligand-binding domain-like"/>
    <property type="match status" value="1"/>
</dbReference>
<keyword evidence="2 6" id="KW-0238">DNA-binding</keyword>
<dbReference type="SUPFAM" id="SSF48008">
    <property type="entry name" value="GntR ligand-binding domain-like"/>
    <property type="match status" value="1"/>
</dbReference>
<evidence type="ECO:0000256" key="2">
    <source>
        <dbReference type="ARBA" id="ARBA00023125"/>
    </source>
</evidence>
<dbReference type="RefSeq" id="WP_106231522.1">
    <property type="nucleotide sequence ID" value="NZ_PVTM01000012.1"/>
</dbReference>
<accession>A0A2T0VKF4</accession>
<proteinExistence type="predicted"/>
<name>A0A2T0VKF4_9GAMM</name>
<evidence type="ECO:0000256" key="1">
    <source>
        <dbReference type="ARBA" id="ARBA00023015"/>
    </source>
</evidence>
<dbReference type="GO" id="GO:0003700">
    <property type="term" value="F:DNA-binding transcription factor activity"/>
    <property type="evidence" value="ECO:0007669"/>
    <property type="project" value="InterPro"/>
</dbReference>
<sequence length="241" mass="27587">MGIFERKEGVTASSWIYDTLRQDLVNGRFTAGEKLAISALKERYGVGLSPLREALNRLAAYGLLIQENQRGFRVPRLARDELDDIADMRRELEGMALERAIQRGDAEWESELLAAAHRLKRADEAPEMEEEWERLHMRFHRTLVAPCGSAWLLRFIEQLHDQFDRYRRLAPGEPEVRRVLDAQHGELVELALARDVKGARTLMDDHIQRSYEVALGSFARERDPAGRQQAGVGSADLLSRR</sequence>
<evidence type="ECO:0000259" key="5">
    <source>
        <dbReference type="PROSITE" id="PS50949"/>
    </source>
</evidence>
<feature type="region of interest" description="Disordered" evidence="4">
    <location>
        <begin position="222"/>
        <end position="241"/>
    </location>
</feature>
<organism evidence="6 7">
    <name type="scientific">Halomonas ventosae</name>
    <dbReference type="NCBI Taxonomy" id="229007"/>
    <lineage>
        <taxon>Bacteria</taxon>
        <taxon>Pseudomonadati</taxon>
        <taxon>Pseudomonadota</taxon>
        <taxon>Gammaproteobacteria</taxon>
        <taxon>Oceanospirillales</taxon>
        <taxon>Halomonadaceae</taxon>
        <taxon>Halomonas</taxon>
    </lineage>
</organism>
<evidence type="ECO:0000256" key="4">
    <source>
        <dbReference type="SAM" id="MobiDB-lite"/>
    </source>
</evidence>
<dbReference type="GO" id="GO:0003677">
    <property type="term" value="F:DNA binding"/>
    <property type="evidence" value="ECO:0007669"/>
    <property type="project" value="UniProtKB-KW"/>
</dbReference>
<dbReference type="InterPro" id="IPR008920">
    <property type="entry name" value="TF_FadR/GntR_C"/>
</dbReference>
<feature type="domain" description="HTH gntR-type" evidence="5">
    <location>
        <begin position="10"/>
        <end position="77"/>
    </location>
</feature>
<keyword evidence="7" id="KW-1185">Reference proteome</keyword>